<proteinExistence type="predicted"/>
<accession>A0A4Y2AX25</accession>
<dbReference type="AlphaFoldDB" id="A0A4Y2AX25"/>
<gene>
    <name evidence="1" type="ORF">AVEN_118667_1</name>
</gene>
<organism evidence="1 2">
    <name type="scientific">Araneus ventricosus</name>
    <name type="common">Orbweaver spider</name>
    <name type="synonym">Epeira ventricosa</name>
    <dbReference type="NCBI Taxonomy" id="182803"/>
    <lineage>
        <taxon>Eukaryota</taxon>
        <taxon>Metazoa</taxon>
        <taxon>Ecdysozoa</taxon>
        <taxon>Arthropoda</taxon>
        <taxon>Chelicerata</taxon>
        <taxon>Arachnida</taxon>
        <taxon>Araneae</taxon>
        <taxon>Araneomorphae</taxon>
        <taxon>Entelegynae</taxon>
        <taxon>Araneoidea</taxon>
        <taxon>Araneidae</taxon>
        <taxon>Araneus</taxon>
    </lineage>
</organism>
<comment type="caution">
    <text evidence="1">The sequence shown here is derived from an EMBL/GenBank/DDBJ whole genome shotgun (WGS) entry which is preliminary data.</text>
</comment>
<evidence type="ECO:0000313" key="1">
    <source>
        <dbReference type="EMBL" id="GBL84288.1"/>
    </source>
</evidence>
<protein>
    <submittedName>
        <fullName evidence="1">Uncharacterized protein</fullName>
    </submittedName>
</protein>
<reference evidence="1 2" key="1">
    <citation type="journal article" date="2019" name="Sci. Rep.">
        <title>Orb-weaving spider Araneus ventricosus genome elucidates the spidroin gene catalogue.</title>
        <authorList>
            <person name="Kono N."/>
            <person name="Nakamura H."/>
            <person name="Ohtoshi R."/>
            <person name="Moran D.A.P."/>
            <person name="Shinohara A."/>
            <person name="Yoshida Y."/>
            <person name="Fujiwara M."/>
            <person name="Mori M."/>
            <person name="Tomita M."/>
            <person name="Arakawa K."/>
        </authorList>
    </citation>
    <scope>NUCLEOTIDE SEQUENCE [LARGE SCALE GENOMIC DNA]</scope>
</reference>
<dbReference type="Proteomes" id="UP000499080">
    <property type="component" value="Unassembled WGS sequence"/>
</dbReference>
<dbReference type="EMBL" id="BGPR01000036">
    <property type="protein sequence ID" value="GBL84288.1"/>
    <property type="molecule type" value="Genomic_DNA"/>
</dbReference>
<evidence type="ECO:0000313" key="2">
    <source>
        <dbReference type="Proteomes" id="UP000499080"/>
    </source>
</evidence>
<keyword evidence="2" id="KW-1185">Reference proteome</keyword>
<sequence>MKDVREINHILEATKEHGQVYYFFAFAQQKHLSAPFTCHQRRGWVKELLFIRRKEVREINHMLEATIEHEVTKGGIAKEMVTFVLRIGRSSFAVIPFVHQQCMQS</sequence>
<name>A0A4Y2AX25_ARAVE</name>